<evidence type="ECO:0000313" key="2">
    <source>
        <dbReference type="EMBL" id="CAB9513691.1"/>
    </source>
</evidence>
<dbReference type="Proteomes" id="UP001153069">
    <property type="component" value="Unassembled WGS sequence"/>
</dbReference>
<accession>A0A9N8E6V3</accession>
<reference evidence="2" key="1">
    <citation type="submission" date="2020-06" db="EMBL/GenBank/DDBJ databases">
        <authorList>
            <consortium name="Plant Systems Biology data submission"/>
        </authorList>
    </citation>
    <scope>NUCLEOTIDE SEQUENCE</scope>
    <source>
        <strain evidence="2">D6</strain>
    </source>
</reference>
<protein>
    <submittedName>
        <fullName evidence="2">WAP four-disulfide core domain 5</fullName>
    </submittedName>
</protein>
<evidence type="ECO:0000313" key="3">
    <source>
        <dbReference type="Proteomes" id="UP001153069"/>
    </source>
</evidence>
<organism evidence="2 3">
    <name type="scientific">Seminavis robusta</name>
    <dbReference type="NCBI Taxonomy" id="568900"/>
    <lineage>
        <taxon>Eukaryota</taxon>
        <taxon>Sar</taxon>
        <taxon>Stramenopiles</taxon>
        <taxon>Ochrophyta</taxon>
        <taxon>Bacillariophyta</taxon>
        <taxon>Bacillariophyceae</taxon>
        <taxon>Bacillariophycidae</taxon>
        <taxon>Naviculales</taxon>
        <taxon>Naviculaceae</taxon>
        <taxon>Seminavis</taxon>
    </lineage>
</organism>
<comment type="caution">
    <text evidence="2">The sequence shown here is derived from an EMBL/GenBank/DDBJ whole genome shotgun (WGS) entry which is preliminary data.</text>
</comment>
<dbReference type="AlphaFoldDB" id="A0A9N8E6V3"/>
<feature type="chain" id="PRO_5040167484" evidence="1">
    <location>
        <begin position="23"/>
        <end position="314"/>
    </location>
</feature>
<dbReference type="EMBL" id="CAICTM010000605">
    <property type="protein sequence ID" value="CAB9513691.1"/>
    <property type="molecule type" value="Genomic_DNA"/>
</dbReference>
<dbReference type="OrthoDB" id="4405280at2759"/>
<proteinExistence type="predicted"/>
<sequence length="314" mass="32925">MKFSSPLILSTAFLAVAPRADGTTANFRGRSLIDCAADRACPEGEYCQDLKCYDGSAGDKCLVDSECQDGLVCMGLPGAFGDHLGPFESKCYEPSEKGVPCSRDAVCIGYCNNGLCWDGVDGDSCANDSDCQGDLNCVGALAFKTCRDQEPEGGGCGTDEECLGYCHNLKCWDGSDGDDCGNDSDCQGSLTCYGVGLSKKCTSKKEEGAQCGADADCIGYCHNLICWDGSEGDSCGSDSDCAGSLTCQGFALGKQCTSKKGEGGSCGADSDCLGYCQHLRCYDGSRGDPCKHGSDCQSGRCEKRCRICAKRECK</sequence>
<gene>
    <name evidence="2" type="ORF">SEMRO_606_G174540.1</name>
</gene>
<feature type="signal peptide" evidence="1">
    <location>
        <begin position="1"/>
        <end position="22"/>
    </location>
</feature>
<evidence type="ECO:0000256" key="1">
    <source>
        <dbReference type="SAM" id="SignalP"/>
    </source>
</evidence>
<keyword evidence="3" id="KW-1185">Reference proteome</keyword>
<name>A0A9N8E6V3_9STRA</name>
<keyword evidence="1" id="KW-0732">Signal</keyword>